<evidence type="ECO:0000256" key="9">
    <source>
        <dbReference type="ARBA" id="ARBA00023136"/>
    </source>
</evidence>
<feature type="region of interest" description="Disordered" evidence="10">
    <location>
        <begin position="129"/>
        <end position="188"/>
    </location>
</feature>
<keyword evidence="13" id="KW-1185">Reference proteome</keyword>
<evidence type="ECO:0000256" key="6">
    <source>
        <dbReference type="ARBA" id="ARBA00022737"/>
    </source>
</evidence>
<feature type="compositionally biased region" description="Low complexity" evidence="10">
    <location>
        <begin position="156"/>
        <end position="173"/>
    </location>
</feature>
<dbReference type="SUPFAM" id="SSF57889">
    <property type="entry name" value="Cysteine-rich domain"/>
    <property type="match status" value="1"/>
</dbReference>
<dbReference type="GO" id="GO:1903078">
    <property type="term" value="P:positive regulation of protein localization to plasma membrane"/>
    <property type="evidence" value="ECO:0007669"/>
    <property type="project" value="TreeGrafter"/>
</dbReference>
<dbReference type="EMBL" id="OC919191">
    <property type="protein sequence ID" value="CAD7650862.1"/>
    <property type="molecule type" value="Genomic_DNA"/>
</dbReference>
<sequence length="188" mass="20921">RSEEDRESSSSRCGFPAGQHAFQENTYKKITACDVCREILRGHSRQGLKCKLCKMNVHSGQCQENAPKCQPKTRLLRKQKSASELETRLTLADIEDKEQNAEQTVDPVYQSLRTAAEVRHKPTLEVSSELVSSEIPPDITTRRQITPVITHEKSSTPHSRSRSNASSSGSSPSYLLAVKTPLHAYSVS</sequence>
<keyword evidence="5" id="KW-0479">Metal-binding</keyword>
<dbReference type="SMART" id="SM00109">
    <property type="entry name" value="C1"/>
    <property type="match status" value="1"/>
</dbReference>
<evidence type="ECO:0000256" key="1">
    <source>
        <dbReference type="ARBA" id="ARBA00004413"/>
    </source>
</evidence>
<dbReference type="GO" id="GO:0005886">
    <property type="term" value="C:plasma membrane"/>
    <property type="evidence" value="ECO:0007669"/>
    <property type="project" value="UniProtKB-SubCell"/>
</dbReference>
<dbReference type="Gene3D" id="3.30.60.20">
    <property type="match status" value="1"/>
</dbReference>
<dbReference type="FunFam" id="3.30.60.20:FF:000056">
    <property type="entry name" value="Uncharacterized protein, isoform C"/>
    <property type="match status" value="1"/>
</dbReference>
<dbReference type="GO" id="GO:0005737">
    <property type="term" value="C:cytoplasm"/>
    <property type="evidence" value="ECO:0007669"/>
    <property type="project" value="UniProtKB-SubCell"/>
</dbReference>
<keyword evidence="4" id="KW-0963">Cytoplasm</keyword>
<dbReference type="InterPro" id="IPR046349">
    <property type="entry name" value="C1-like_sf"/>
</dbReference>
<reference evidence="12" key="1">
    <citation type="submission" date="2020-11" db="EMBL/GenBank/DDBJ databases">
        <authorList>
            <person name="Tran Van P."/>
        </authorList>
    </citation>
    <scope>NUCLEOTIDE SEQUENCE</scope>
</reference>
<evidence type="ECO:0000256" key="8">
    <source>
        <dbReference type="ARBA" id="ARBA00022833"/>
    </source>
</evidence>
<dbReference type="PROSITE" id="PS50081">
    <property type="entry name" value="ZF_DAG_PE_2"/>
    <property type="match status" value="1"/>
</dbReference>
<keyword evidence="7" id="KW-0863">Zinc-finger</keyword>
<evidence type="ECO:0000256" key="5">
    <source>
        <dbReference type="ARBA" id="ARBA00022723"/>
    </source>
</evidence>
<keyword evidence="6" id="KW-0677">Repeat</keyword>
<keyword evidence="3" id="KW-1003">Cell membrane</keyword>
<dbReference type="PANTHER" id="PTHR15135">
    <property type="entry name" value="STAC"/>
    <property type="match status" value="1"/>
</dbReference>
<dbReference type="CDD" id="cd20817">
    <property type="entry name" value="C1_Stac"/>
    <property type="match status" value="1"/>
</dbReference>
<name>A0A7R9QMI4_9ACAR</name>
<organism evidence="12">
    <name type="scientific">Oppiella nova</name>
    <dbReference type="NCBI Taxonomy" id="334625"/>
    <lineage>
        <taxon>Eukaryota</taxon>
        <taxon>Metazoa</taxon>
        <taxon>Ecdysozoa</taxon>
        <taxon>Arthropoda</taxon>
        <taxon>Chelicerata</taxon>
        <taxon>Arachnida</taxon>
        <taxon>Acari</taxon>
        <taxon>Acariformes</taxon>
        <taxon>Sarcoptiformes</taxon>
        <taxon>Oribatida</taxon>
        <taxon>Brachypylina</taxon>
        <taxon>Oppioidea</taxon>
        <taxon>Oppiidae</taxon>
        <taxon>Oppiella</taxon>
    </lineage>
</organism>
<accession>A0A7R9QMI4</accession>
<evidence type="ECO:0000256" key="7">
    <source>
        <dbReference type="ARBA" id="ARBA00022771"/>
    </source>
</evidence>
<feature type="non-terminal residue" evidence="12">
    <location>
        <position position="1"/>
    </location>
</feature>
<evidence type="ECO:0000259" key="11">
    <source>
        <dbReference type="PROSITE" id="PS50081"/>
    </source>
</evidence>
<dbReference type="PANTHER" id="PTHR15135:SF7">
    <property type="entry name" value="STAC-LIKE, ISOFORM J"/>
    <property type="match status" value="1"/>
</dbReference>
<feature type="domain" description="Phorbol-ester/DAG-type" evidence="11">
    <location>
        <begin position="19"/>
        <end position="69"/>
    </location>
</feature>
<comment type="subcellular location">
    <subcellularLocation>
        <location evidence="1">Cell membrane</location>
        <topology evidence="1">Peripheral membrane protein</topology>
        <orientation evidence="1">Cytoplasmic side</orientation>
    </subcellularLocation>
    <subcellularLocation>
        <location evidence="2">Cytoplasm</location>
    </subcellularLocation>
</comment>
<dbReference type="EMBL" id="CAJPVJ010004366">
    <property type="protein sequence ID" value="CAG2168538.1"/>
    <property type="molecule type" value="Genomic_DNA"/>
</dbReference>
<evidence type="ECO:0000313" key="12">
    <source>
        <dbReference type="EMBL" id="CAD7650862.1"/>
    </source>
</evidence>
<protein>
    <recommendedName>
        <fullName evidence="11">Phorbol-ester/DAG-type domain-containing protein</fullName>
    </recommendedName>
</protein>
<dbReference type="OrthoDB" id="6515360at2759"/>
<evidence type="ECO:0000256" key="10">
    <source>
        <dbReference type="SAM" id="MobiDB-lite"/>
    </source>
</evidence>
<proteinExistence type="predicted"/>
<dbReference type="GO" id="GO:0003009">
    <property type="term" value="P:skeletal muscle contraction"/>
    <property type="evidence" value="ECO:0007669"/>
    <property type="project" value="TreeGrafter"/>
</dbReference>
<evidence type="ECO:0000256" key="3">
    <source>
        <dbReference type="ARBA" id="ARBA00022475"/>
    </source>
</evidence>
<keyword evidence="9" id="KW-0472">Membrane</keyword>
<evidence type="ECO:0000256" key="4">
    <source>
        <dbReference type="ARBA" id="ARBA00022490"/>
    </source>
</evidence>
<dbReference type="Pfam" id="PF00130">
    <property type="entry name" value="C1_1"/>
    <property type="match status" value="1"/>
</dbReference>
<dbReference type="InterPro" id="IPR039688">
    <property type="entry name" value="STAC1/2/3"/>
</dbReference>
<dbReference type="InterPro" id="IPR002219">
    <property type="entry name" value="PKC_DAG/PE"/>
</dbReference>
<evidence type="ECO:0000313" key="13">
    <source>
        <dbReference type="Proteomes" id="UP000728032"/>
    </source>
</evidence>
<gene>
    <name evidence="12" type="ORF">ONB1V03_LOCUS8026</name>
</gene>
<keyword evidence="8" id="KW-0862">Zinc</keyword>
<dbReference type="Proteomes" id="UP000728032">
    <property type="component" value="Unassembled WGS sequence"/>
</dbReference>
<dbReference type="AlphaFoldDB" id="A0A7R9QMI4"/>
<evidence type="ECO:0000256" key="2">
    <source>
        <dbReference type="ARBA" id="ARBA00004496"/>
    </source>
</evidence>
<dbReference type="GO" id="GO:0008270">
    <property type="term" value="F:zinc ion binding"/>
    <property type="evidence" value="ECO:0007669"/>
    <property type="project" value="UniProtKB-KW"/>
</dbReference>